<name>A0A0K1JR24_9MICO</name>
<feature type="domain" description="Glycosyltransferase 2-like" evidence="9">
    <location>
        <begin position="6"/>
        <end position="166"/>
    </location>
</feature>
<dbReference type="Gene3D" id="3.90.550.10">
    <property type="entry name" value="Spore Coat Polysaccharide Biosynthesis Protein SpsA, Chain A"/>
    <property type="match status" value="1"/>
</dbReference>
<dbReference type="RefSeq" id="WP_052597377.1">
    <property type="nucleotide sequence ID" value="NZ_CP011112.1"/>
</dbReference>
<comment type="similarity">
    <text evidence="2">Belongs to the glycosyltransferase 2 family.</text>
</comment>
<dbReference type="PANTHER" id="PTHR48090">
    <property type="entry name" value="UNDECAPRENYL-PHOSPHATE 4-DEOXY-4-FORMAMIDO-L-ARABINOSE TRANSFERASE-RELATED"/>
    <property type="match status" value="1"/>
</dbReference>
<accession>A0A0K1JR24</accession>
<reference evidence="10 11" key="1">
    <citation type="submission" date="2015-03" db="EMBL/GenBank/DDBJ databases">
        <title>Luteipulveratus halotolerans sp. nov., a novel actinobacterium (Dermacoccaceae) from Sarawak, Malaysia.</title>
        <authorList>
            <person name="Juboi H."/>
            <person name="Basik A."/>
            <person name="Shamsul S.S."/>
            <person name="Arnold P."/>
            <person name="Schmitt E.K."/>
            <person name="Sanglier J.-J."/>
            <person name="Yeo T."/>
        </authorList>
    </citation>
    <scope>NUCLEOTIDE SEQUENCE [LARGE SCALE GENOMIC DNA]</scope>
    <source>
        <strain evidence="10 11">MN07-A0370</strain>
    </source>
</reference>
<dbReference type="KEGG" id="lmoi:VV02_21390"/>
<protein>
    <submittedName>
        <fullName evidence="10">Glucosyl transferase</fullName>
    </submittedName>
</protein>
<evidence type="ECO:0000256" key="8">
    <source>
        <dbReference type="SAM" id="Phobius"/>
    </source>
</evidence>
<dbReference type="Proteomes" id="UP000066480">
    <property type="component" value="Chromosome"/>
</dbReference>
<dbReference type="GO" id="GO:0016757">
    <property type="term" value="F:glycosyltransferase activity"/>
    <property type="evidence" value="ECO:0007669"/>
    <property type="project" value="UniProtKB-KW"/>
</dbReference>
<dbReference type="AlphaFoldDB" id="A0A0K1JR24"/>
<dbReference type="EMBL" id="CP011112">
    <property type="protein sequence ID" value="AKU19172.1"/>
    <property type="molecule type" value="Genomic_DNA"/>
</dbReference>
<keyword evidence="5 8" id="KW-0812">Transmembrane</keyword>
<dbReference type="SUPFAM" id="SSF53448">
    <property type="entry name" value="Nucleotide-diphospho-sugar transferases"/>
    <property type="match status" value="1"/>
</dbReference>
<dbReference type="InterPro" id="IPR029044">
    <property type="entry name" value="Nucleotide-diphossugar_trans"/>
</dbReference>
<comment type="subcellular location">
    <subcellularLocation>
        <location evidence="1">Membrane</location>
        <topology evidence="1">Multi-pass membrane protein</topology>
    </subcellularLocation>
</comment>
<keyword evidence="11" id="KW-1185">Reference proteome</keyword>
<evidence type="ECO:0000259" key="9">
    <source>
        <dbReference type="Pfam" id="PF00535"/>
    </source>
</evidence>
<dbReference type="InterPro" id="IPR001173">
    <property type="entry name" value="Glyco_trans_2-like"/>
</dbReference>
<dbReference type="PATRIC" id="fig|571913.6.peg.4336"/>
<evidence type="ECO:0000256" key="4">
    <source>
        <dbReference type="ARBA" id="ARBA00022679"/>
    </source>
</evidence>
<evidence type="ECO:0000256" key="2">
    <source>
        <dbReference type="ARBA" id="ARBA00006739"/>
    </source>
</evidence>
<dbReference type="CDD" id="cd04187">
    <property type="entry name" value="DPM1_like_bac"/>
    <property type="match status" value="1"/>
</dbReference>
<dbReference type="OrthoDB" id="9811884at2"/>
<dbReference type="PANTHER" id="PTHR48090:SF1">
    <property type="entry name" value="PROPHAGE BACTOPRENOL GLUCOSYL TRANSFERASE HOMOLOG"/>
    <property type="match status" value="1"/>
</dbReference>
<evidence type="ECO:0000313" key="10">
    <source>
        <dbReference type="EMBL" id="AKU19172.1"/>
    </source>
</evidence>
<dbReference type="GO" id="GO:0005886">
    <property type="term" value="C:plasma membrane"/>
    <property type="evidence" value="ECO:0007669"/>
    <property type="project" value="TreeGrafter"/>
</dbReference>
<keyword evidence="7 8" id="KW-0472">Membrane</keyword>
<evidence type="ECO:0000256" key="5">
    <source>
        <dbReference type="ARBA" id="ARBA00022692"/>
    </source>
</evidence>
<keyword evidence="3" id="KW-0328">Glycosyltransferase</keyword>
<evidence type="ECO:0000256" key="6">
    <source>
        <dbReference type="ARBA" id="ARBA00022989"/>
    </source>
</evidence>
<keyword evidence="6 8" id="KW-1133">Transmembrane helix</keyword>
<feature type="transmembrane region" description="Helical" evidence="8">
    <location>
        <begin position="264"/>
        <end position="288"/>
    </location>
</feature>
<evidence type="ECO:0000256" key="3">
    <source>
        <dbReference type="ARBA" id="ARBA00022676"/>
    </source>
</evidence>
<dbReference type="Pfam" id="PF00535">
    <property type="entry name" value="Glycos_transf_2"/>
    <property type="match status" value="1"/>
</dbReference>
<proteinExistence type="inferred from homology"/>
<gene>
    <name evidence="10" type="ORF">VV02_21390</name>
</gene>
<evidence type="ECO:0000256" key="1">
    <source>
        <dbReference type="ARBA" id="ARBA00004141"/>
    </source>
</evidence>
<organism evidence="10 11">
    <name type="scientific">Luteipulveratus mongoliensis</name>
    <dbReference type="NCBI Taxonomy" id="571913"/>
    <lineage>
        <taxon>Bacteria</taxon>
        <taxon>Bacillati</taxon>
        <taxon>Actinomycetota</taxon>
        <taxon>Actinomycetes</taxon>
        <taxon>Micrococcales</taxon>
        <taxon>Dermacoccaceae</taxon>
        <taxon>Luteipulveratus</taxon>
    </lineage>
</organism>
<dbReference type="STRING" id="571913.VV02_21390"/>
<feature type="transmembrane region" description="Helical" evidence="8">
    <location>
        <begin position="231"/>
        <end position="252"/>
    </location>
</feature>
<dbReference type="InterPro" id="IPR050256">
    <property type="entry name" value="Glycosyltransferase_2"/>
</dbReference>
<sequence>MTPDLTVVVPMYNEEEVITLFVERLRPTLDGLEAAYEVLVVDDGSADQTPVLLQRFRRTWPELRVIRLRANSGHQAAISAGLANARGGWVATIDADLQDPPEVIAEMVRAGQDQDVDVVYGVRGDRSTDSAFKRTTARAFYRLMRLVGGDSIRMDAGDFRLMSRATVDAVNALPEQHRVLRLIIPTLGFPSTEVTYRRDARAAGSSKYPLSKMLRLSLDSLTGLSLAPLRLATWFGLGGFLLAAVLLAYAVIGKVLGNPISGWTSTVVIVAGFAAFQLLCLGILGEYVGRIYSTQQARPTYYVTYDSLMAQDRAAAGSRG</sequence>
<evidence type="ECO:0000313" key="11">
    <source>
        <dbReference type="Proteomes" id="UP000066480"/>
    </source>
</evidence>
<keyword evidence="4 10" id="KW-0808">Transferase</keyword>
<evidence type="ECO:0000256" key="7">
    <source>
        <dbReference type="ARBA" id="ARBA00023136"/>
    </source>
</evidence>